<sequence>MTSSKTFRLFISSTFNDLQEERNILQGEVFPEIKAYCQSYGYSFEPIDLRWGVSSEAGLDHKAMQICINEVEKLVNYPKPNFLIMLGSRYGWIPAPTNIEALYFEKLLEVVEAHEKELLSKWYIKDENSIPQEYVLQAINSVLDETQDYVSTWSEVEKKIVSSILEHKHIFPSHLHIGKSATEQEIIKGVLNSAHIIQTSDDSVLCMVRNISNIGEVDDAVFLEDNREKLNDLKSRLQVCQEPKVEYCELNAKLVKKEEQFKPDKEYLEDYAIAVKRFLKEKIDNEIGQVSSQTEMLEDKIHEKFKSERAKVFIGREDILEKIQNYVESEEQSPFTIYGESGVGKSALMAKIIATMEETLGSTRVLYRFVGISELSSQPKQLIDNMIYTIESYMGDEKSVTPKDYSQSINLFIRTLNRFSELSSEKLVIVIDALDQFETKSSLEWIESQLPKNIKIILSTLPSEYGDYYGILKTKVSKKNIYKVEKLNVVETRAIVDEWLKINKKKLTQKQMEHLLALFEKNALPLYLKIIFDQALSWKSYDNDYKTLNDETLVEAIRTYFKELEVKHHHSKMLVEHTLGYLSASKNGLSEHELVSILSSDYIVMDDISNPYHKLISTSGVDKLPAAVWSRLYYDLLKYFTFVEFDGVSLISFYHRKIKECSRDYYYRTSKEFYHTNLLEYFWNQPLVHEKSSVLNFRKLSELPFHCLKSNSYSKFIELYQVDFMSKKVNAGQKENMLHELYEFVESLLNNEELNVEYKDELIEKVVHTLFSFFIEKVKDPTSQLISVEDLHATYVFKNNAKLYLKILEVLVAAKETQSEYNSNVIDSYMVAFKARKGNVLRREAKLKEANELYEEIIANDGIKKLHNLEQSTILYDVGTIAYLRGEPEKALKFLQESINAAGDGEVSRQMSLIKYGQVRFVYYRDYELFETTLGTAFEVFWKSRLENLSARRFVKNLYALYFDLYYAMEDVEKAKLYLEKFKNDETSVYKSICYIPQDKSVYESSGCTGFTPYEARINILEGNYEEAVDMFKRYIYDYMSDSDRVNIEFMAKEYFDYLKALKELNRMDEFHKECEIALKLPDEPLNEIWKREILKLKI</sequence>
<dbReference type="EMBL" id="CP046072">
    <property type="protein sequence ID" value="QSZ42181.1"/>
    <property type="molecule type" value="Genomic_DNA"/>
</dbReference>
<evidence type="ECO:0000256" key="1">
    <source>
        <dbReference type="ARBA" id="ARBA00022737"/>
    </source>
</evidence>
<dbReference type="InterPro" id="IPR025139">
    <property type="entry name" value="DUF4062"/>
</dbReference>
<dbReference type="SUPFAM" id="SSF48452">
    <property type="entry name" value="TPR-like"/>
    <property type="match status" value="1"/>
</dbReference>
<evidence type="ECO:0000313" key="5">
    <source>
        <dbReference type="Proteomes" id="UP000671852"/>
    </source>
</evidence>
<evidence type="ECO:0000259" key="3">
    <source>
        <dbReference type="Pfam" id="PF24883"/>
    </source>
</evidence>
<dbReference type="PANTHER" id="PTHR19871:SF14">
    <property type="entry name" value="DUF4062 DOMAIN-CONTAINING PROTEIN"/>
    <property type="match status" value="1"/>
</dbReference>
<dbReference type="RefSeq" id="WP_207560997.1">
    <property type="nucleotide sequence ID" value="NZ_CP046072.1"/>
</dbReference>
<gene>
    <name evidence="4" type="ORF">GJV85_08670</name>
</gene>
<keyword evidence="1" id="KW-0677">Repeat</keyword>
<dbReference type="InterPro" id="IPR027417">
    <property type="entry name" value="P-loop_NTPase"/>
</dbReference>
<proteinExistence type="predicted"/>
<reference evidence="4" key="2">
    <citation type="submission" date="2021-04" db="EMBL/GenBank/DDBJ databases">
        <title>Isolation and characterization of a novel species of the genus Sulfurimonas.</title>
        <authorList>
            <person name="Fukui M."/>
        </authorList>
    </citation>
    <scope>NUCLEOTIDE SEQUENCE</scope>
    <source>
        <strain evidence="4">H1576</strain>
    </source>
</reference>
<dbReference type="InterPro" id="IPR052752">
    <property type="entry name" value="NACHT-WD_repeat"/>
</dbReference>
<evidence type="ECO:0000259" key="2">
    <source>
        <dbReference type="Pfam" id="PF13271"/>
    </source>
</evidence>
<feature type="domain" description="DUF4062" evidence="2">
    <location>
        <begin position="8"/>
        <end position="95"/>
    </location>
</feature>
<dbReference type="Pfam" id="PF13271">
    <property type="entry name" value="DUF4062"/>
    <property type="match status" value="1"/>
</dbReference>
<evidence type="ECO:0000313" key="4">
    <source>
        <dbReference type="EMBL" id="QSZ42181.1"/>
    </source>
</evidence>
<dbReference type="PANTHER" id="PTHR19871">
    <property type="entry name" value="BETA TRANSDUCIN-RELATED PROTEIN"/>
    <property type="match status" value="1"/>
</dbReference>
<dbReference type="Gene3D" id="1.25.40.10">
    <property type="entry name" value="Tetratricopeptide repeat domain"/>
    <property type="match status" value="1"/>
</dbReference>
<feature type="domain" description="Nephrocystin 3-like N-terminal" evidence="3">
    <location>
        <begin position="322"/>
        <end position="458"/>
    </location>
</feature>
<dbReference type="SUPFAM" id="SSF52540">
    <property type="entry name" value="P-loop containing nucleoside triphosphate hydrolases"/>
    <property type="match status" value="1"/>
</dbReference>
<reference evidence="4" key="1">
    <citation type="submission" date="2019-11" db="EMBL/GenBank/DDBJ databases">
        <authorList>
            <person name="Kojima H."/>
        </authorList>
    </citation>
    <scope>NUCLEOTIDE SEQUENCE</scope>
    <source>
        <strain evidence="4">H1576</strain>
    </source>
</reference>
<dbReference type="Gene3D" id="3.40.50.300">
    <property type="entry name" value="P-loop containing nucleotide triphosphate hydrolases"/>
    <property type="match status" value="1"/>
</dbReference>
<dbReference type="InterPro" id="IPR011990">
    <property type="entry name" value="TPR-like_helical_dom_sf"/>
</dbReference>
<name>A0A975B0W1_9BACT</name>
<dbReference type="InterPro" id="IPR056884">
    <property type="entry name" value="NPHP3-like_N"/>
</dbReference>
<accession>A0A975B0W1</accession>
<dbReference type="Proteomes" id="UP000671852">
    <property type="component" value="Chromosome"/>
</dbReference>
<keyword evidence="5" id="KW-1185">Reference proteome</keyword>
<dbReference type="KEGG" id="saqt:GJV85_08670"/>
<dbReference type="AlphaFoldDB" id="A0A975B0W1"/>
<organism evidence="4 5">
    <name type="scientific">Sulfurimonas aquatica</name>
    <dbReference type="NCBI Taxonomy" id="2672570"/>
    <lineage>
        <taxon>Bacteria</taxon>
        <taxon>Pseudomonadati</taxon>
        <taxon>Campylobacterota</taxon>
        <taxon>Epsilonproteobacteria</taxon>
        <taxon>Campylobacterales</taxon>
        <taxon>Sulfurimonadaceae</taxon>
        <taxon>Sulfurimonas</taxon>
    </lineage>
</organism>
<dbReference type="Pfam" id="PF24883">
    <property type="entry name" value="NPHP3_N"/>
    <property type="match status" value="1"/>
</dbReference>
<protein>
    <submittedName>
        <fullName evidence="4">DUF4062 domain-containing protein</fullName>
    </submittedName>
</protein>